<evidence type="ECO:0000313" key="2">
    <source>
        <dbReference type="EMBL" id="GJM54354.1"/>
    </source>
</evidence>
<protein>
    <recommendedName>
        <fullName evidence="4">Lactococcin 972 family bacteriocin</fullName>
    </recommendedName>
</protein>
<organism evidence="2 3">
    <name type="scientific">Granulimonas faecalis</name>
    <dbReference type="NCBI Taxonomy" id="2894155"/>
    <lineage>
        <taxon>Bacteria</taxon>
        <taxon>Bacillati</taxon>
        <taxon>Actinomycetota</taxon>
        <taxon>Coriobacteriia</taxon>
        <taxon>Coriobacteriales</taxon>
        <taxon>Kribbibacteriaceae</taxon>
        <taxon>Granulimonas</taxon>
    </lineage>
</organism>
<feature type="chain" id="PRO_5043730516" description="Lactococcin 972 family bacteriocin" evidence="1">
    <location>
        <begin position="34"/>
        <end position="125"/>
    </location>
</feature>
<gene>
    <name evidence="2" type="ORF">ATOP_00090</name>
</gene>
<name>A0AAV5AZV2_9ACTN</name>
<dbReference type="EMBL" id="BQKC01000001">
    <property type="protein sequence ID" value="GJM54354.1"/>
    <property type="molecule type" value="Genomic_DNA"/>
</dbReference>
<feature type="signal peptide" evidence="1">
    <location>
        <begin position="1"/>
        <end position="33"/>
    </location>
</feature>
<accession>A0AAV5AZV2</accession>
<proteinExistence type="predicted"/>
<dbReference type="AlphaFoldDB" id="A0AAV5AZV2"/>
<comment type="caution">
    <text evidence="2">The sequence shown here is derived from an EMBL/GenBank/DDBJ whole genome shotgun (WGS) entry which is preliminary data.</text>
</comment>
<dbReference type="Proteomes" id="UP001055025">
    <property type="component" value="Unassembled WGS sequence"/>
</dbReference>
<keyword evidence="1" id="KW-0732">Signal</keyword>
<reference evidence="2" key="1">
    <citation type="journal article" date="2022" name="Int. J. Syst. Evol. Microbiol.">
        <title>Granulimonas faecalis gen. nov., sp. nov., and Leptogranulimonas caecicola gen. nov., sp. nov., novel lactate-producing Atopobiaceae bacteria isolated from mouse intestines, and an emended description of the family Atopobiaceae.</title>
        <authorList>
            <person name="Morinaga K."/>
            <person name="Kusada H."/>
            <person name="Sakamoto S."/>
            <person name="Murakami T."/>
            <person name="Toyoda A."/>
            <person name="Mori H."/>
            <person name="Meng X.Y."/>
            <person name="Takashino M."/>
            <person name="Murotomi K."/>
            <person name="Tamaki H."/>
        </authorList>
    </citation>
    <scope>NUCLEOTIDE SEQUENCE</scope>
    <source>
        <strain evidence="2">OPF53</strain>
    </source>
</reference>
<sequence length="125" mass="13553">MRNHVSSKKKTGAAAFCLAALLAGFLVCTPALAQDLDGHDGKIVLSENTIMPRTVVRVKYGASWDYGSIPILHGWSNLTSSSHWHSSMVTATGKSACSMAVAPGRTSYADLWWAAPTYNAYYDIW</sequence>
<evidence type="ECO:0000256" key="1">
    <source>
        <dbReference type="SAM" id="SignalP"/>
    </source>
</evidence>
<evidence type="ECO:0008006" key="4">
    <source>
        <dbReference type="Google" id="ProtNLM"/>
    </source>
</evidence>
<dbReference type="RefSeq" id="WP_265590410.1">
    <property type="nucleotide sequence ID" value="NZ_BQKC01000001.1"/>
</dbReference>
<evidence type="ECO:0000313" key="3">
    <source>
        <dbReference type="Proteomes" id="UP001055025"/>
    </source>
</evidence>
<keyword evidence="3" id="KW-1185">Reference proteome</keyword>